<dbReference type="Pfam" id="PF00587">
    <property type="entry name" value="tRNA-synt_2b"/>
    <property type="match status" value="1"/>
</dbReference>
<evidence type="ECO:0000313" key="11">
    <source>
        <dbReference type="Proteomes" id="UP000320496"/>
    </source>
</evidence>
<reference evidence="10 11" key="1">
    <citation type="submission" date="2019-02" db="EMBL/GenBank/DDBJ databases">
        <title>Deep-cultivation of Planctomycetes and their phenomic and genomic characterization uncovers novel biology.</title>
        <authorList>
            <person name="Wiegand S."/>
            <person name="Jogler M."/>
            <person name="Boedeker C."/>
            <person name="Pinto D."/>
            <person name="Vollmers J."/>
            <person name="Rivas-Marin E."/>
            <person name="Kohn T."/>
            <person name="Peeters S.H."/>
            <person name="Heuer A."/>
            <person name="Rast P."/>
            <person name="Oberbeckmann S."/>
            <person name="Bunk B."/>
            <person name="Jeske O."/>
            <person name="Meyerdierks A."/>
            <person name="Storesund J.E."/>
            <person name="Kallscheuer N."/>
            <person name="Luecker S."/>
            <person name="Lage O.M."/>
            <person name="Pohl T."/>
            <person name="Merkel B.J."/>
            <person name="Hornburger P."/>
            <person name="Mueller R.-W."/>
            <person name="Bruemmer F."/>
            <person name="Labrenz M."/>
            <person name="Spormann A.M."/>
            <person name="Op den Camp H."/>
            <person name="Overmann J."/>
            <person name="Amann R."/>
            <person name="Jetten M.S.M."/>
            <person name="Mascher T."/>
            <person name="Medema M.H."/>
            <person name="Devos D.P."/>
            <person name="Kaster A.-K."/>
            <person name="Ovreas L."/>
            <person name="Rohde M."/>
            <person name="Galperin M.Y."/>
            <person name="Jogler C."/>
        </authorList>
    </citation>
    <scope>NUCLEOTIDE SEQUENCE [LARGE SCALE GENOMIC DNA]</scope>
    <source>
        <strain evidence="10 11">Mal4</strain>
    </source>
</reference>
<dbReference type="Proteomes" id="UP000320496">
    <property type="component" value="Chromosome"/>
</dbReference>
<dbReference type="Pfam" id="PF03129">
    <property type="entry name" value="HGTP_anticodon"/>
    <property type="match status" value="1"/>
</dbReference>
<comment type="similarity">
    <text evidence="1 8">Belongs to the class-II aminoacyl-tRNA synthetase family.</text>
</comment>
<dbReference type="GO" id="GO:0005737">
    <property type="term" value="C:cytoplasm"/>
    <property type="evidence" value="ECO:0007669"/>
    <property type="project" value="UniProtKB-SubCell"/>
</dbReference>
<feature type="binding site" evidence="8">
    <location>
        <begin position="419"/>
        <end position="423"/>
    </location>
    <ligand>
        <name>substrate</name>
    </ligand>
</feature>
<evidence type="ECO:0000259" key="9">
    <source>
        <dbReference type="PROSITE" id="PS50862"/>
    </source>
</evidence>
<dbReference type="FunFam" id="3.40.50.800:FF:000002">
    <property type="entry name" value="Glycine--tRNA ligase"/>
    <property type="match status" value="1"/>
</dbReference>
<dbReference type="InterPro" id="IPR022961">
    <property type="entry name" value="Gly_tRNA_ligase_bac"/>
</dbReference>
<organism evidence="10 11">
    <name type="scientific">Maioricimonas rarisocia</name>
    <dbReference type="NCBI Taxonomy" id="2528026"/>
    <lineage>
        <taxon>Bacteria</taxon>
        <taxon>Pseudomonadati</taxon>
        <taxon>Planctomycetota</taxon>
        <taxon>Planctomycetia</taxon>
        <taxon>Planctomycetales</taxon>
        <taxon>Planctomycetaceae</taxon>
        <taxon>Maioricimonas</taxon>
    </lineage>
</organism>
<evidence type="ECO:0000256" key="7">
    <source>
        <dbReference type="ARBA" id="ARBA00023146"/>
    </source>
</evidence>
<keyword evidence="3 8" id="KW-0436">Ligase</keyword>
<dbReference type="InterPro" id="IPR002314">
    <property type="entry name" value="aa-tRNA-synt_IIb"/>
</dbReference>
<dbReference type="KEGG" id="mri:Mal4_13830"/>
<dbReference type="GO" id="GO:0005524">
    <property type="term" value="F:ATP binding"/>
    <property type="evidence" value="ECO:0007669"/>
    <property type="project" value="UniProtKB-UniRule"/>
</dbReference>
<keyword evidence="6 8" id="KW-0648">Protein biosynthesis</keyword>
<dbReference type="HAMAP" id="MF_00253_B">
    <property type="entry name" value="Gly_tRNA_synth_B"/>
    <property type="match status" value="1"/>
</dbReference>
<dbReference type="GO" id="GO:0015966">
    <property type="term" value="P:diadenosine tetraphosphate biosynthetic process"/>
    <property type="evidence" value="ECO:0007669"/>
    <property type="project" value="UniProtKB-ARBA"/>
</dbReference>
<dbReference type="PRINTS" id="PR01043">
    <property type="entry name" value="TRNASYNTHGLY"/>
</dbReference>
<feature type="domain" description="Aminoacyl-transfer RNA synthetases class-II family profile" evidence="9">
    <location>
        <begin position="180"/>
        <end position="469"/>
    </location>
</feature>
<dbReference type="InterPro" id="IPR004154">
    <property type="entry name" value="Anticodon-bd"/>
</dbReference>
<dbReference type="InterPro" id="IPR033731">
    <property type="entry name" value="GlyRS-like_core"/>
</dbReference>
<feature type="binding site" evidence="8">
    <location>
        <begin position="283"/>
        <end position="287"/>
    </location>
    <ligand>
        <name>substrate</name>
    </ligand>
</feature>
<dbReference type="SUPFAM" id="SSF55681">
    <property type="entry name" value="Class II aaRS and biotin synthetases"/>
    <property type="match status" value="1"/>
</dbReference>
<evidence type="ECO:0000313" key="10">
    <source>
        <dbReference type="EMBL" id="QDU37080.1"/>
    </source>
</evidence>
<feature type="binding site" evidence="8">
    <location>
        <begin position="268"/>
        <end position="270"/>
    </location>
    <ligand>
        <name>ATP</name>
        <dbReference type="ChEBI" id="CHEBI:30616"/>
    </ligand>
</feature>
<comment type="subcellular location">
    <subcellularLocation>
        <location evidence="8">Cytoplasm</location>
    </subcellularLocation>
</comment>
<dbReference type="AlphaFoldDB" id="A0A517Z3L4"/>
<dbReference type="GO" id="GO:0004820">
    <property type="term" value="F:glycine-tRNA ligase activity"/>
    <property type="evidence" value="ECO:0007669"/>
    <property type="project" value="UniProtKB-UniRule"/>
</dbReference>
<feature type="binding site" evidence="8">
    <location>
        <position position="236"/>
    </location>
    <ligand>
        <name>substrate</name>
    </ligand>
</feature>
<gene>
    <name evidence="8 10" type="primary">glyQS</name>
    <name evidence="10" type="ORF">Mal4_13830</name>
</gene>
<keyword evidence="2 8" id="KW-0963">Cytoplasm</keyword>
<dbReference type="GO" id="GO:0006426">
    <property type="term" value="P:glycyl-tRNA aminoacylation"/>
    <property type="evidence" value="ECO:0007669"/>
    <property type="project" value="UniProtKB-UniRule"/>
</dbReference>
<comment type="function">
    <text evidence="8">Catalyzes the attachment of glycine to tRNA(Gly).</text>
</comment>
<evidence type="ECO:0000256" key="1">
    <source>
        <dbReference type="ARBA" id="ARBA00008226"/>
    </source>
</evidence>
<keyword evidence="4 8" id="KW-0547">Nucleotide-binding</keyword>
<dbReference type="Gene3D" id="3.30.930.10">
    <property type="entry name" value="Bira Bifunctional Protein, Domain 2"/>
    <property type="match status" value="1"/>
</dbReference>
<sequence>MSKTSANQMDKIVALCKRRGFVFQDSEIYGGVNGFWDYGPLGVELKRNVREAWWQDMVSRHDPLTAPADSPDAYQMVGVETSIIMHPQVWKCSGHYDLFHDMMVDCHACKGRFRADHLKVKLVRSTDGDPVVAWTFMPGSAEFDWPSSGDKKLSKAAAAAVENSGQDAEAAPVDMDFDTYRKTVLETSGGSEAAIPHCPNPACRGKLTEPREFNLMFKTILGALGTKDDEAFLRPETAQGIFVNFKNVCDSSRVKIPFGVAQIGKSFRNEITPRNFTFRSREFEQMEIEFFCHPDASQDWYRYWRDRRFRWYSDLGISQDRLQLRDHDPEELAHYSCGTADIEYRFPFLDEGEYGELEGIAHRGDFDLRSHMEGKLVDRDGKLEVELNEHGQPKYRGSGKDLSYFDDQSRERFVPNVIEPSAGADRATLAFICEAFAEDEAPDDKGKMQVRTLMKFHPRLAPIKAAIFPLIKKEGQPEKAKEIYRSLKEAGIAVTYDEQAAIGRRYRRQDEIGTPWCITVDGDTASDNAVTVRDRDSLEQVRVPVDEIVDEISRRMRG</sequence>
<dbReference type="EC" id="6.1.1.14" evidence="8"/>
<feature type="binding site" evidence="8">
    <location>
        <position position="114"/>
    </location>
    <ligand>
        <name>substrate</name>
    </ligand>
</feature>
<comment type="subunit">
    <text evidence="8">Homodimer.</text>
</comment>
<dbReference type="GO" id="GO:0070062">
    <property type="term" value="C:extracellular exosome"/>
    <property type="evidence" value="ECO:0007669"/>
    <property type="project" value="UniProtKB-ARBA"/>
</dbReference>
<evidence type="ECO:0000256" key="3">
    <source>
        <dbReference type="ARBA" id="ARBA00022598"/>
    </source>
</evidence>
<dbReference type="InterPro" id="IPR036621">
    <property type="entry name" value="Anticodon-bd_dom_sf"/>
</dbReference>
<dbReference type="GO" id="GO:1990742">
    <property type="term" value="C:microvesicle"/>
    <property type="evidence" value="ECO:0007669"/>
    <property type="project" value="UniProtKB-ARBA"/>
</dbReference>
<dbReference type="PROSITE" id="PS50862">
    <property type="entry name" value="AA_TRNA_LIGASE_II"/>
    <property type="match status" value="1"/>
</dbReference>
<keyword evidence="11" id="KW-1185">Reference proteome</keyword>
<dbReference type="Gene3D" id="3.40.50.800">
    <property type="entry name" value="Anticodon-binding domain"/>
    <property type="match status" value="1"/>
</dbReference>
<dbReference type="PANTHER" id="PTHR10745">
    <property type="entry name" value="GLYCYL-TRNA SYNTHETASE/DNA POLYMERASE SUBUNIT GAMMA-2"/>
    <property type="match status" value="1"/>
</dbReference>
<keyword evidence="5 8" id="KW-0067">ATP-binding</keyword>
<dbReference type="InterPro" id="IPR002315">
    <property type="entry name" value="tRNA-synt_gly"/>
</dbReference>
<proteinExistence type="inferred from homology"/>
<evidence type="ECO:0000256" key="2">
    <source>
        <dbReference type="ARBA" id="ARBA00022490"/>
    </source>
</evidence>
<dbReference type="EMBL" id="CP036275">
    <property type="protein sequence ID" value="QDU37080.1"/>
    <property type="molecule type" value="Genomic_DNA"/>
</dbReference>
<dbReference type="PANTHER" id="PTHR10745:SF8">
    <property type="entry name" value="DNA POLYMERASE SUBUNIT GAMMA-2, MITOCHONDRIAL"/>
    <property type="match status" value="1"/>
</dbReference>
<dbReference type="GO" id="GO:0004081">
    <property type="term" value="F:bis(5'-nucleosyl)-tetraphosphatase (asymmetrical) activity"/>
    <property type="evidence" value="ECO:0007669"/>
    <property type="project" value="UniProtKB-ARBA"/>
</dbReference>
<dbReference type="CDD" id="cd00858">
    <property type="entry name" value="GlyRS_anticodon"/>
    <property type="match status" value="1"/>
</dbReference>
<dbReference type="CDD" id="cd00774">
    <property type="entry name" value="GlyRS-like_core"/>
    <property type="match status" value="1"/>
</dbReference>
<feature type="binding site" evidence="8">
    <location>
        <begin position="423"/>
        <end position="426"/>
    </location>
    <ligand>
        <name>ATP</name>
        <dbReference type="ChEBI" id="CHEBI:30616"/>
    </ligand>
</feature>
<feature type="binding site" evidence="8">
    <location>
        <begin position="356"/>
        <end position="357"/>
    </location>
    <ligand>
        <name>ATP</name>
        <dbReference type="ChEBI" id="CHEBI:30616"/>
    </ligand>
</feature>
<dbReference type="InterPro" id="IPR006195">
    <property type="entry name" value="aa-tRNA-synth_II"/>
</dbReference>
<comment type="catalytic activity">
    <reaction evidence="8">
        <text>tRNA(Gly) + glycine + ATP = glycyl-tRNA(Gly) + AMP + diphosphate</text>
        <dbReference type="Rhea" id="RHEA:16013"/>
        <dbReference type="Rhea" id="RHEA-COMP:9664"/>
        <dbReference type="Rhea" id="RHEA-COMP:9683"/>
        <dbReference type="ChEBI" id="CHEBI:30616"/>
        <dbReference type="ChEBI" id="CHEBI:33019"/>
        <dbReference type="ChEBI" id="CHEBI:57305"/>
        <dbReference type="ChEBI" id="CHEBI:78442"/>
        <dbReference type="ChEBI" id="CHEBI:78522"/>
        <dbReference type="ChEBI" id="CHEBI:456215"/>
        <dbReference type="EC" id="6.1.1.14"/>
    </reaction>
</comment>
<evidence type="ECO:0000256" key="5">
    <source>
        <dbReference type="ARBA" id="ARBA00022840"/>
    </source>
</evidence>
<dbReference type="InterPro" id="IPR027031">
    <property type="entry name" value="Gly-tRNA_synthase/POLG2"/>
</dbReference>
<evidence type="ECO:0000256" key="6">
    <source>
        <dbReference type="ARBA" id="ARBA00022917"/>
    </source>
</evidence>
<feature type="binding site" evidence="8">
    <location>
        <begin position="278"/>
        <end position="283"/>
    </location>
    <ligand>
        <name>ATP</name>
        <dbReference type="ChEBI" id="CHEBI:30616"/>
    </ligand>
</feature>
<dbReference type="NCBIfam" id="TIGR00389">
    <property type="entry name" value="glyS_dimeric"/>
    <property type="match status" value="1"/>
</dbReference>
<dbReference type="InterPro" id="IPR045864">
    <property type="entry name" value="aa-tRNA-synth_II/BPL/LPL"/>
</dbReference>
<keyword evidence="7 8" id="KW-0030">Aminoacyl-tRNA synthetase</keyword>
<name>A0A517Z3L4_9PLAN</name>
<evidence type="ECO:0000256" key="4">
    <source>
        <dbReference type="ARBA" id="ARBA00022741"/>
    </source>
</evidence>
<evidence type="ECO:0000256" key="8">
    <source>
        <dbReference type="HAMAP-Rule" id="MF_00253"/>
    </source>
</evidence>
<protein>
    <recommendedName>
        <fullName evidence="8">Glycine--tRNA ligase</fullName>
        <ecNumber evidence="8">6.1.1.14</ecNumber>
    </recommendedName>
    <alternativeName>
        <fullName evidence="8">Glycyl-tRNA synthetase</fullName>
        <shortName evidence="8">GlyRS</shortName>
    </alternativeName>
</protein>
<dbReference type="SUPFAM" id="SSF52954">
    <property type="entry name" value="Class II aaRS ABD-related"/>
    <property type="match status" value="1"/>
</dbReference>
<dbReference type="NCBIfam" id="NF003211">
    <property type="entry name" value="PRK04173.1"/>
    <property type="match status" value="1"/>
</dbReference>
<accession>A0A517Z3L4</accession>